<dbReference type="EMBL" id="VDFQ02000003">
    <property type="protein sequence ID" value="KAA1422940.1"/>
    <property type="molecule type" value="Genomic_DNA"/>
</dbReference>
<name>A0A5Q6RXZ2_9ACTN</name>
<dbReference type="OrthoDB" id="9804285at2"/>
<dbReference type="Pfam" id="PF04539">
    <property type="entry name" value="Sigma70_r3"/>
    <property type="match status" value="1"/>
</dbReference>
<protein>
    <submittedName>
        <fullName evidence="8">Sigma-70 family RNA polymerase sigma factor</fullName>
    </submittedName>
</protein>
<dbReference type="GO" id="GO:0016987">
    <property type="term" value="F:sigma factor activity"/>
    <property type="evidence" value="ECO:0007669"/>
    <property type="project" value="UniProtKB-KW"/>
</dbReference>
<feature type="domain" description="RNA polymerase sigma-70 region 3" evidence="5">
    <location>
        <begin position="130"/>
        <end position="183"/>
    </location>
</feature>
<dbReference type="InterPro" id="IPR007624">
    <property type="entry name" value="RNA_pol_sigma70_r3"/>
</dbReference>
<dbReference type="Proteomes" id="UP000307768">
    <property type="component" value="Unassembled WGS sequence"/>
</dbReference>
<dbReference type="GO" id="GO:0003677">
    <property type="term" value="F:DNA binding"/>
    <property type="evidence" value="ECO:0007669"/>
    <property type="project" value="UniProtKB-KW"/>
</dbReference>
<evidence type="ECO:0000256" key="1">
    <source>
        <dbReference type="ARBA" id="ARBA00023015"/>
    </source>
</evidence>
<feature type="domain" description="RNA polymerase sigma-70 region 2" evidence="6">
    <location>
        <begin position="51"/>
        <end position="118"/>
    </location>
</feature>
<evidence type="ECO:0000256" key="4">
    <source>
        <dbReference type="ARBA" id="ARBA00023163"/>
    </source>
</evidence>
<evidence type="ECO:0000259" key="7">
    <source>
        <dbReference type="Pfam" id="PF04545"/>
    </source>
</evidence>
<sequence length="273" mass="30023">MSVSASASHHEFTDDRPLDVAHLDRRSLTTELCDSLAEADDAERELIRARLVEVNMRVARAVASHYRNRGVDADDLEQVAYVGLAKAARGFDPGLGHDFLTYAVPTIRGEVRRWFRDSCWMVRPARRVQETRAQVTACIEELVQELGETPSPVDVADRLDIAVAEVEEAIAADGCYHASSLDSPGGNGVGTLADVLGEVDDAFSRAEERASLAPLVRGLSDRDRETLALRYFHQWTQEQIAGQLGVTQMQVSRILSRITAQLREQLGDGLLAA</sequence>
<dbReference type="SUPFAM" id="SSF88659">
    <property type="entry name" value="Sigma3 and sigma4 domains of RNA polymerase sigma factors"/>
    <property type="match status" value="2"/>
</dbReference>
<keyword evidence="2" id="KW-0731">Sigma factor</keyword>
<dbReference type="Pfam" id="PF04542">
    <property type="entry name" value="Sigma70_r2"/>
    <property type="match status" value="1"/>
</dbReference>
<dbReference type="InterPro" id="IPR013325">
    <property type="entry name" value="RNA_pol_sigma_r2"/>
</dbReference>
<accession>A0A5Q6RXZ2</accession>
<dbReference type="Pfam" id="PF04545">
    <property type="entry name" value="Sigma70_r4"/>
    <property type="match status" value="1"/>
</dbReference>
<organism evidence="8 9">
    <name type="scientific">Mumia zhuanghuii</name>
    <dbReference type="NCBI Taxonomy" id="2585211"/>
    <lineage>
        <taxon>Bacteria</taxon>
        <taxon>Bacillati</taxon>
        <taxon>Actinomycetota</taxon>
        <taxon>Actinomycetes</taxon>
        <taxon>Propionibacteriales</taxon>
        <taxon>Nocardioidaceae</taxon>
        <taxon>Mumia</taxon>
    </lineage>
</organism>
<dbReference type="InterPro" id="IPR007627">
    <property type="entry name" value="RNA_pol_sigma70_r2"/>
</dbReference>
<dbReference type="InterPro" id="IPR036388">
    <property type="entry name" value="WH-like_DNA-bd_sf"/>
</dbReference>
<evidence type="ECO:0000313" key="8">
    <source>
        <dbReference type="EMBL" id="KAA1422940.1"/>
    </source>
</evidence>
<keyword evidence="4" id="KW-0804">Transcription</keyword>
<dbReference type="NCBIfam" id="TIGR02937">
    <property type="entry name" value="sigma70-ECF"/>
    <property type="match status" value="1"/>
</dbReference>
<dbReference type="PANTHER" id="PTHR30385:SF4">
    <property type="entry name" value="RNA POLYMERASE SIGMA-E FACTOR"/>
    <property type="match status" value="1"/>
</dbReference>
<dbReference type="PRINTS" id="PR00046">
    <property type="entry name" value="SIGMA70FCT"/>
</dbReference>
<comment type="caution">
    <text evidence="8">The sequence shown here is derived from an EMBL/GenBank/DDBJ whole genome shotgun (WGS) entry which is preliminary data.</text>
</comment>
<dbReference type="Gene3D" id="1.10.10.10">
    <property type="entry name" value="Winged helix-like DNA-binding domain superfamily/Winged helix DNA-binding domain"/>
    <property type="match status" value="2"/>
</dbReference>
<dbReference type="PANTHER" id="PTHR30385">
    <property type="entry name" value="SIGMA FACTOR F FLAGELLAR"/>
    <property type="match status" value="1"/>
</dbReference>
<evidence type="ECO:0000313" key="9">
    <source>
        <dbReference type="Proteomes" id="UP000307768"/>
    </source>
</evidence>
<evidence type="ECO:0000259" key="6">
    <source>
        <dbReference type="Pfam" id="PF04542"/>
    </source>
</evidence>
<keyword evidence="3" id="KW-0238">DNA-binding</keyword>
<dbReference type="Gene3D" id="1.20.120.1810">
    <property type="match status" value="1"/>
</dbReference>
<dbReference type="SUPFAM" id="SSF88946">
    <property type="entry name" value="Sigma2 domain of RNA polymerase sigma factors"/>
    <property type="match status" value="1"/>
</dbReference>
<dbReference type="GO" id="GO:0006352">
    <property type="term" value="P:DNA-templated transcription initiation"/>
    <property type="evidence" value="ECO:0007669"/>
    <property type="project" value="InterPro"/>
</dbReference>
<feature type="domain" description="RNA polymerase sigma-70 region 4" evidence="7">
    <location>
        <begin position="218"/>
        <end position="264"/>
    </location>
</feature>
<dbReference type="InterPro" id="IPR014284">
    <property type="entry name" value="RNA_pol_sigma-70_dom"/>
</dbReference>
<dbReference type="CDD" id="cd06171">
    <property type="entry name" value="Sigma70_r4"/>
    <property type="match status" value="1"/>
</dbReference>
<dbReference type="AlphaFoldDB" id="A0A5Q6RXZ2"/>
<proteinExistence type="predicted"/>
<dbReference type="InterPro" id="IPR000943">
    <property type="entry name" value="RNA_pol_sigma70"/>
</dbReference>
<gene>
    <name evidence="8" type="ORF">FE697_012425</name>
</gene>
<dbReference type="InterPro" id="IPR013324">
    <property type="entry name" value="RNA_pol_sigma_r3/r4-like"/>
</dbReference>
<reference evidence="8 9" key="1">
    <citation type="submission" date="2019-09" db="EMBL/GenBank/DDBJ databases">
        <title>Mumia zhuanghuii sp. nov. isolated from the intestinal contents of plateau pika (Ochotona curzoniae) in the Qinghai-Tibet plateau of China.</title>
        <authorList>
            <person name="Tian Z."/>
        </authorList>
    </citation>
    <scope>NUCLEOTIDE SEQUENCE [LARGE SCALE GENOMIC DNA]</scope>
    <source>
        <strain evidence="9">350</strain>
    </source>
</reference>
<dbReference type="RefSeq" id="WP_149769891.1">
    <property type="nucleotide sequence ID" value="NZ_VDFQ02000003.1"/>
</dbReference>
<keyword evidence="1" id="KW-0805">Transcription regulation</keyword>
<dbReference type="InterPro" id="IPR007630">
    <property type="entry name" value="RNA_pol_sigma70_r4"/>
</dbReference>
<evidence type="ECO:0000256" key="2">
    <source>
        <dbReference type="ARBA" id="ARBA00023082"/>
    </source>
</evidence>
<evidence type="ECO:0000256" key="3">
    <source>
        <dbReference type="ARBA" id="ARBA00023125"/>
    </source>
</evidence>
<evidence type="ECO:0000259" key="5">
    <source>
        <dbReference type="Pfam" id="PF04539"/>
    </source>
</evidence>